<accession>V4PTY7</accession>
<gene>
    <name evidence="2" type="ORF">F753_09605</name>
    <name evidence="1" type="ORF">F753_23760</name>
</gene>
<reference evidence="2 3" key="1">
    <citation type="submission" date="2013-07" db="EMBL/GenBank/DDBJ databases">
        <authorList>
            <person name="Schaap P.J."/>
            <person name="Mehboob F."/>
            <person name="Oosterkamp M.J."/>
            <person name="de Vos W.M."/>
            <person name="Stams A.J.M."/>
            <person name="Koehorst J.J."/>
        </authorList>
    </citation>
    <scope>NUCLEOTIDE SEQUENCE [LARGE SCALE GENOMIC DNA]</scope>
    <source>
        <strain evidence="2 3">AW-1</strain>
    </source>
</reference>
<organism evidence="2 3">
    <name type="scientific">Stutzerimonas chloritidismutans AW-1</name>
    <dbReference type="NCBI Taxonomy" id="1263865"/>
    <lineage>
        <taxon>Bacteria</taxon>
        <taxon>Pseudomonadati</taxon>
        <taxon>Pseudomonadota</taxon>
        <taxon>Gammaproteobacteria</taxon>
        <taxon>Pseudomonadales</taxon>
        <taxon>Pseudomonadaceae</taxon>
        <taxon>Stutzerimonas</taxon>
    </lineage>
</organism>
<evidence type="ECO:0000313" key="2">
    <source>
        <dbReference type="EMBL" id="ESQ99635.1"/>
    </source>
</evidence>
<comment type="caution">
    <text evidence="2">The sequence shown here is derived from an EMBL/GenBank/DDBJ whole genome shotgun (WGS) entry which is preliminary data.</text>
</comment>
<dbReference type="PATRIC" id="fig|1263865.4.peg.1855"/>
<proteinExistence type="predicted"/>
<dbReference type="EMBL" id="AOFQ01000074">
    <property type="protein sequence ID" value="ESQ96858.1"/>
    <property type="molecule type" value="Genomic_DNA"/>
</dbReference>
<evidence type="ECO:0000313" key="3">
    <source>
        <dbReference type="Proteomes" id="UP000017822"/>
    </source>
</evidence>
<name>V4PTY7_STUCH</name>
<protein>
    <submittedName>
        <fullName evidence="2">Uncharacterized protein</fullName>
    </submittedName>
</protein>
<evidence type="ECO:0000313" key="1">
    <source>
        <dbReference type="EMBL" id="ESQ96858.1"/>
    </source>
</evidence>
<dbReference type="PROSITE" id="PS51257">
    <property type="entry name" value="PROKAR_LIPOPROTEIN"/>
    <property type="match status" value="1"/>
</dbReference>
<dbReference type="EMBL" id="AOFQ01000029">
    <property type="protein sequence ID" value="ESQ99635.1"/>
    <property type="molecule type" value="Genomic_DNA"/>
</dbReference>
<dbReference type="Proteomes" id="UP000017822">
    <property type="component" value="Unassembled WGS sequence"/>
</dbReference>
<sequence>MSMLSIKPPRSTLSWLGLKLLSITLIALSLSACFEEAPQANPRAKDVTVSTATNFARALVSSDFTEAHTLLSTQAHQRYSAAELQQAYADMTSYGDGPGAVDGHVEFMDDWPARQSQDIGWAYVSITGAGFIEAVTVVVAEENGAAKIREIEWGRP</sequence>
<dbReference type="AlphaFoldDB" id="V4PTY7"/>